<dbReference type="InterPro" id="IPR050471">
    <property type="entry name" value="AB_hydrolase"/>
</dbReference>
<dbReference type="AlphaFoldDB" id="A0A1G7J5X2"/>
<organism evidence="2 3">
    <name type="scientific">Sulfitobacter delicatus</name>
    <dbReference type="NCBI Taxonomy" id="218672"/>
    <lineage>
        <taxon>Bacteria</taxon>
        <taxon>Pseudomonadati</taxon>
        <taxon>Pseudomonadota</taxon>
        <taxon>Alphaproteobacteria</taxon>
        <taxon>Rhodobacterales</taxon>
        <taxon>Roseobacteraceae</taxon>
        <taxon>Sulfitobacter</taxon>
    </lineage>
</organism>
<evidence type="ECO:0000259" key="1">
    <source>
        <dbReference type="Pfam" id="PF12697"/>
    </source>
</evidence>
<dbReference type="InterPro" id="IPR029058">
    <property type="entry name" value="AB_hydrolase_fold"/>
</dbReference>
<protein>
    <submittedName>
        <fullName evidence="2">Pimeloyl-ACP methyl ester carboxylesterase</fullName>
    </submittedName>
</protein>
<dbReference type="SUPFAM" id="SSF53474">
    <property type="entry name" value="alpha/beta-Hydrolases"/>
    <property type="match status" value="1"/>
</dbReference>
<gene>
    <name evidence="2" type="ORF">SAMN04489759_101580</name>
</gene>
<dbReference type="Gene3D" id="3.40.50.1820">
    <property type="entry name" value="alpha/beta hydrolase"/>
    <property type="match status" value="1"/>
</dbReference>
<proteinExistence type="predicted"/>
<reference evidence="3" key="1">
    <citation type="submission" date="2016-10" db="EMBL/GenBank/DDBJ databases">
        <authorList>
            <person name="Varghese N."/>
            <person name="Submissions S."/>
        </authorList>
    </citation>
    <scope>NUCLEOTIDE SEQUENCE [LARGE SCALE GENOMIC DNA]</scope>
    <source>
        <strain evidence="3">DSM 16477</strain>
    </source>
</reference>
<dbReference type="RefSeq" id="WP_093738953.1">
    <property type="nucleotide sequence ID" value="NZ_FNBP01000001.1"/>
</dbReference>
<keyword evidence="3" id="KW-1185">Reference proteome</keyword>
<dbReference type="OrthoDB" id="9796770at2"/>
<evidence type="ECO:0000313" key="2">
    <source>
        <dbReference type="EMBL" id="SDF20372.1"/>
    </source>
</evidence>
<dbReference type="Pfam" id="PF12697">
    <property type="entry name" value="Abhydrolase_6"/>
    <property type="match status" value="1"/>
</dbReference>
<dbReference type="PANTHER" id="PTHR43433:SF10">
    <property type="entry name" value="AB HYDROLASE-1 DOMAIN-CONTAINING PROTEIN"/>
    <property type="match status" value="1"/>
</dbReference>
<dbReference type="EMBL" id="FNBP01000001">
    <property type="protein sequence ID" value="SDF20372.1"/>
    <property type="molecule type" value="Genomic_DNA"/>
</dbReference>
<feature type="domain" description="AB hydrolase-1" evidence="1">
    <location>
        <begin position="22"/>
        <end position="256"/>
    </location>
</feature>
<sequence length="268" mass="29090">MPELSLPDISLHYEIDGSGPPLLMLAGMLSDSASWGALAPLLTDHFTLIRPDNRSTGRTTPWDAEISVAQMARDALALMDHLGHETFHLVGHSMGGLMAMELTGMALDRVQALSILASAPVRAPRTMAVFDALLAVRRAPEGEQLWLRALYPWIFAPGFFTDPDNVGTALAAALAYPHAQSADAMAHQMQALRGFRPTVRPADLTYRTQVLHGADDLLIPRADAEKAFAAIPDVTQRTLPDAGHSIHWDAADAVAKHLRQFHDTTPET</sequence>
<dbReference type="InterPro" id="IPR000073">
    <property type="entry name" value="AB_hydrolase_1"/>
</dbReference>
<dbReference type="PRINTS" id="PR00111">
    <property type="entry name" value="ABHYDROLASE"/>
</dbReference>
<name>A0A1G7J5X2_9RHOB</name>
<evidence type="ECO:0000313" key="3">
    <source>
        <dbReference type="Proteomes" id="UP000199399"/>
    </source>
</evidence>
<dbReference type="STRING" id="218672.SAMN04489759_101580"/>
<accession>A0A1G7J5X2</accession>
<dbReference type="PANTHER" id="PTHR43433">
    <property type="entry name" value="HYDROLASE, ALPHA/BETA FOLD FAMILY PROTEIN"/>
    <property type="match status" value="1"/>
</dbReference>
<dbReference type="Proteomes" id="UP000199399">
    <property type="component" value="Unassembled WGS sequence"/>
</dbReference>